<feature type="compositionally biased region" description="Gly residues" evidence="2">
    <location>
        <begin position="12"/>
        <end position="25"/>
    </location>
</feature>
<gene>
    <name evidence="4" type="primary">CCDC30</name>
</gene>
<dbReference type="OrthoDB" id="10007527at2759"/>
<feature type="coiled-coil region" evidence="1">
    <location>
        <begin position="105"/>
        <end position="174"/>
    </location>
</feature>
<feature type="region of interest" description="Disordered" evidence="2">
    <location>
        <begin position="333"/>
        <end position="374"/>
    </location>
</feature>
<feature type="coiled-coil region" evidence="1">
    <location>
        <begin position="1045"/>
        <end position="1100"/>
    </location>
</feature>
<reference evidence="4" key="1">
    <citation type="submission" date="2025-08" db="UniProtKB">
        <authorList>
            <consortium name="RefSeq"/>
        </authorList>
    </citation>
    <scope>IDENTIFICATION</scope>
</reference>
<name>A0A6P8PQA2_GEOSA</name>
<dbReference type="AlphaFoldDB" id="A0A6P8PQA2"/>
<keyword evidence="3" id="KW-1185">Reference proteome</keyword>
<evidence type="ECO:0000313" key="3">
    <source>
        <dbReference type="Proteomes" id="UP000515159"/>
    </source>
</evidence>
<dbReference type="RefSeq" id="XP_033777691.1">
    <property type="nucleotide sequence ID" value="XM_033921800.1"/>
</dbReference>
<dbReference type="KEGG" id="gsh:117348997"/>
<dbReference type="InterPro" id="IPR052825">
    <property type="entry name" value="CCD-Prefoldin_beta-like"/>
</dbReference>
<organism evidence="3 4">
    <name type="scientific">Geotrypetes seraphini</name>
    <name type="common">Gaboon caecilian</name>
    <name type="synonym">Caecilia seraphini</name>
    <dbReference type="NCBI Taxonomy" id="260995"/>
    <lineage>
        <taxon>Eukaryota</taxon>
        <taxon>Metazoa</taxon>
        <taxon>Chordata</taxon>
        <taxon>Craniata</taxon>
        <taxon>Vertebrata</taxon>
        <taxon>Euteleostomi</taxon>
        <taxon>Amphibia</taxon>
        <taxon>Gymnophiona</taxon>
        <taxon>Geotrypetes</taxon>
    </lineage>
</organism>
<dbReference type="GeneID" id="117348997"/>
<dbReference type="PANTHER" id="PTHR34479:SF1">
    <property type="entry name" value="COILED-COIL DOMAIN-CONTAINING PROTEIN 30"/>
    <property type="match status" value="1"/>
</dbReference>
<evidence type="ECO:0000256" key="1">
    <source>
        <dbReference type="SAM" id="Coils"/>
    </source>
</evidence>
<accession>A0A6P8PQA2</accession>
<proteinExistence type="predicted"/>
<feature type="region of interest" description="Disordered" evidence="2">
    <location>
        <begin position="1"/>
        <end position="52"/>
    </location>
</feature>
<dbReference type="FunCoup" id="A0A6P8PQA2">
    <property type="interactions" value="152"/>
</dbReference>
<feature type="region of interest" description="Disordered" evidence="2">
    <location>
        <begin position="262"/>
        <end position="284"/>
    </location>
</feature>
<feature type="compositionally biased region" description="Basic and acidic residues" evidence="2">
    <location>
        <begin position="351"/>
        <end position="374"/>
    </location>
</feature>
<feature type="coiled-coil region" evidence="1">
    <location>
        <begin position="723"/>
        <end position="998"/>
    </location>
</feature>
<feature type="region of interest" description="Disordered" evidence="2">
    <location>
        <begin position="1191"/>
        <end position="1222"/>
    </location>
</feature>
<evidence type="ECO:0000313" key="4">
    <source>
        <dbReference type="RefSeq" id="XP_033777691.1"/>
    </source>
</evidence>
<dbReference type="Pfam" id="PF15742">
    <property type="entry name" value="DUF4686"/>
    <property type="match status" value="1"/>
</dbReference>
<dbReference type="PANTHER" id="PTHR34479">
    <property type="entry name" value="COILED-COIL DOMAIN-CONTAINING PROTEIN 30"/>
    <property type="match status" value="1"/>
</dbReference>
<dbReference type="InterPro" id="IPR031476">
    <property type="entry name" value="DUF4686"/>
</dbReference>
<keyword evidence="1" id="KW-0175">Coiled coil</keyword>
<feature type="compositionally biased region" description="Polar residues" evidence="2">
    <location>
        <begin position="1191"/>
        <end position="1204"/>
    </location>
</feature>
<evidence type="ECO:0000256" key="2">
    <source>
        <dbReference type="SAM" id="MobiDB-lite"/>
    </source>
</evidence>
<dbReference type="CTD" id="728621"/>
<dbReference type="InParanoid" id="A0A6P8PQA2"/>
<sequence>MSSRERATHGQSSGGAQKGAGGKGESGAVPESSRWADLVPFHESGNDEAENYGSLNLSSLEKIQLEDILDTLKEEGLDPFAAPSEQLLYLWGLFQHSEGKRWSATQDLEKLIQQQAEEMKEVENYVDHVRNMTEEREGLASKYETENEQLRTKLEHLQVQHEEQAKEVEEMLDQEGLSDIAHSNPSEQIAYLLVERATLLERLDLTENDLGFHKSNRQESHLQGCDEELERERKVRGCVERDLDEAAHRLHMAHDEIRRLTDELDMKKKEQNKPDTLELQKARDHNNRLDKEILALRSRVRSLDLQRKDHVEKIEKLGKELDEYQKKGEQGALSLPVNSTGEHSEQALQDKCSKSGIEEKSSRKDADSDQIRKLQNDETLHKRCQQEIENKECRNKEVLHKFKKLEREYEELVERNEELESVLGETQNQRKEENQVFECETEGLKRKITTLEVELSEMQRSKEEFCFFDQETNSDIVKAEDIQQMLKNSQENIEILDSRLLEERSWRKQLELDLGTAQKALRAVKEDLQKSKFETECLQLEVTNLHETSKEKYFPSTIIEKQQWDNPLLENEIFQFTEGFEMLNAHGAEQINTDKEAEQFLFPKENAFEDLTLKASSSEETIQSLEKGEEKLSDDLSKSKRKIGILVRQLKECIGEKRAIREENAQLRQEIGCTRLQLHSVEEEVAKLKQEINTAEHHQGSHSSGAGTDSIVKLHSSGEILFQQQQQEDVRQLRQDLHRVQNLCSSAEKELRYEREKKLDLKKHNILLQQEITKANADLKQAQAKHSELSKVCTNLQTELDQSQQMVKELELDILKQNQNAKLQNSWQEKLTLEVSRANEADRKVLDLQQQLKELRHQLCLSDTHILGKKHLEEEAKALREHKSQLRQQLEAEQWERKLQDQNIEELQGHLKNFRNKETSLLQTNAELQLRVQQQETRLRILEEEREAASSEYVHFQNSNQKLSEQLSVLQQEKERLYQELDHALKHLDDSVRKYNEKEFRHKTKLRKAKEVYLHEMNQRDGLIKELQNEIALIRNHNEKEKAWIRKVTTENETLLQEKRCLLQQATDQEEIGRNNKWLLSSIQNRVHFLDEENKQLQDSAFRLSNQVVTLERILKNIQTLNSEELKKSIPSEGFLSNEKVFSLPVASFPALGFSDSFGILKTIPDARNEDVPESLKAAFSFSHSPPSEMSYLNLTSTGQTLTFSGEKHDQTTSSDEAQEQE</sequence>
<dbReference type="Proteomes" id="UP000515159">
    <property type="component" value="Chromosome 15"/>
</dbReference>
<feature type="coiled-coil region" evidence="1">
    <location>
        <begin position="622"/>
        <end position="698"/>
    </location>
</feature>
<protein>
    <submittedName>
        <fullName evidence="4">Coiled-coil domain-containing protein 30 isoform X1</fullName>
    </submittedName>
</protein>